<dbReference type="InterPro" id="IPR052337">
    <property type="entry name" value="SAT4-like"/>
</dbReference>
<feature type="transmembrane region" description="Helical" evidence="7">
    <location>
        <begin position="29"/>
        <end position="48"/>
    </location>
</feature>
<evidence type="ECO:0000256" key="6">
    <source>
        <dbReference type="SAM" id="MobiDB-lite"/>
    </source>
</evidence>
<dbReference type="EMBL" id="MCFA01000064">
    <property type="protein sequence ID" value="ORY11144.1"/>
    <property type="molecule type" value="Genomic_DNA"/>
</dbReference>
<comment type="caution">
    <text evidence="9">The sequence shown here is derived from an EMBL/GenBank/DDBJ whole genome shotgun (WGS) entry which is preliminary data.</text>
</comment>
<evidence type="ECO:0000256" key="2">
    <source>
        <dbReference type="ARBA" id="ARBA00022692"/>
    </source>
</evidence>
<reference evidence="9 10" key="1">
    <citation type="submission" date="2016-07" db="EMBL/GenBank/DDBJ databases">
        <title>Pervasive Adenine N6-methylation of Active Genes in Fungi.</title>
        <authorList>
            <consortium name="DOE Joint Genome Institute"/>
            <person name="Mondo S.J."/>
            <person name="Dannebaum R.O."/>
            <person name="Kuo R.C."/>
            <person name="Labutti K."/>
            <person name="Haridas S."/>
            <person name="Kuo A."/>
            <person name="Salamov A."/>
            <person name="Ahrendt S.R."/>
            <person name="Lipzen A."/>
            <person name="Sullivan W."/>
            <person name="Andreopoulos W.B."/>
            <person name="Clum A."/>
            <person name="Lindquist E."/>
            <person name="Daum C."/>
            <person name="Ramamoorthy G.K."/>
            <person name="Gryganskyi A."/>
            <person name="Culley D."/>
            <person name="Magnuson J.K."/>
            <person name="James T.Y."/>
            <person name="O'Malley M.A."/>
            <person name="Stajich J.E."/>
            <person name="Spatafora J.W."/>
            <person name="Visel A."/>
            <person name="Grigoriev I.V."/>
        </authorList>
    </citation>
    <scope>NUCLEOTIDE SEQUENCE [LARGE SCALE GENOMIC DNA]</scope>
    <source>
        <strain evidence="9 10">CBS 115471</strain>
    </source>
</reference>
<feature type="transmembrane region" description="Helical" evidence="7">
    <location>
        <begin position="266"/>
        <end position="286"/>
    </location>
</feature>
<feature type="compositionally biased region" description="Polar residues" evidence="6">
    <location>
        <begin position="323"/>
        <end position="337"/>
    </location>
</feature>
<evidence type="ECO:0000313" key="10">
    <source>
        <dbReference type="Proteomes" id="UP000193144"/>
    </source>
</evidence>
<evidence type="ECO:0000256" key="1">
    <source>
        <dbReference type="ARBA" id="ARBA00004141"/>
    </source>
</evidence>
<dbReference type="PANTHER" id="PTHR33048:SF167">
    <property type="entry name" value="INTEGRAL MEMBRANE PROTEIN"/>
    <property type="match status" value="1"/>
</dbReference>
<dbReference type="InterPro" id="IPR049326">
    <property type="entry name" value="Rhodopsin_dom_fungi"/>
</dbReference>
<feature type="transmembrane region" description="Helical" evidence="7">
    <location>
        <begin position="102"/>
        <end position="126"/>
    </location>
</feature>
<protein>
    <recommendedName>
        <fullName evidence="8">Rhodopsin domain-containing protein</fullName>
    </recommendedName>
</protein>
<feature type="transmembrane region" description="Helical" evidence="7">
    <location>
        <begin position="198"/>
        <end position="217"/>
    </location>
</feature>
<name>A0A1Y1ZLT7_9PLEO</name>
<comment type="similarity">
    <text evidence="5">Belongs to the SAT4 family.</text>
</comment>
<evidence type="ECO:0000256" key="3">
    <source>
        <dbReference type="ARBA" id="ARBA00022989"/>
    </source>
</evidence>
<keyword evidence="10" id="KW-1185">Reference proteome</keyword>
<dbReference type="AlphaFoldDB" id="A0A1Y1ZLT7"/>
<evidence type="ECO:0000313" key="9">
    <source>
        <dbReference type="EMBL" id="ORY11144.1"/>
    </source>
</evidence>
<feature type="transmembrane region" description="Helical" evidence="7">
    <location>
        <begin position="60"/>
        <end position="82"/>
    </location>
</feature>
<dbReference type="Proteomes" id="UP000193144">
    <property type="component" value="Unassembled WGS sequence"/>
</dbReference>
<keyword evidence="4 7" id="KW-0472">Membrane</keyword>
<accession>A0A1Y1ZLT7</accession>
<evidence type="ECO:0000256" key="5">
    <source>
        <dbReference type="ARBA" id="ARBA00038359"/>
    </source>
</evidence>
<evidence type="ECO:0000259" key="8">
    <source>
        <dbReference type="Pfam" id="PF20684"/>
    </source>
</evidence>
<gene>
    <name evidence="9" type="ORF">BCR34DRAFT_514285</name>
</gene>
<dbReference type="PANTHER" id="PTHR33048">
    <property type="entry name" value="PTH11-LIKE INTEGRAL MEMBRANE PROTEIN (AFU_ORTHOLOGUE AFUA_5G11245)"/>
    <property type="match status" value="1"/>
</dbReference>
<keyword evidence="2 7" id="KW-0812">Transmembrane</keyword>
<feature type="domain" description="Rhodopsin" evidence="8">
    <location>
        <begin position="45"/>
        <end position="291"/>
    </location>
</feature>
<feature type="region of interest" description="Disordered" evidence="6">
    <location>
        <begin position="323"/>
        <end position="349"/>
    </location>
</feature>
<keyword evidence="3 7" id="KW-1133">Transmembrane helix</keyword>
<dbReference type="GO" id="GO:0016020">
    <property type="term" value="C:membrane"/>
    <property type="evidence" value="ECO:0007669"/>
    <property type="project" value="UniProtKB-SubCell"/>
</dbReference>
<proteinExistence type="inferred from homology"/>
<feature type="transmembrane region" description="Helical" evidence="7">
    <location>
        <begin position="229"/>
        <end position="254"/>
    </location>
</feature>
<dbReference type="OrthoDB" id="5022096at2759"/>
<organism evidence="9 10">
    <name type="scientific">Clohesyomyces aquaticus</name>
    <dbReference type="NCBI Taxonomy" id="1231657"/>
    <lineage>
        <taxon>Eukaryota</taxon>
        <taxon>Fungi</taxon>
        <taxon>Dikarya</taxon>
        <taxon>Ascomycota</taxon>
        <taxon>Pezizomycotina</taxon>
        <taxon>Dothideomycetes</taxon>
        <taxon>Pleosporomycetidae</taxon>
        <taxon>Pleosporales</taxon>
        <taxon>Lindgomycetaceae</taxon>
        <taxon>Clohesyomyces</taxon>
    </lineage>
</organism>
<evidence type="ECO:0000256" key="7">
    <source>
        <dbReference type="SAM" id="Phobius"/>
    </source>
</evidence>
<sequence length="418" mass="46389">MAVLTRQFAPLPTIDAAYLAFSIQGQLRAITLSLSILAFLTVAGRVYVRYFVLGVFRTDDYLMVAAMLFSAVGCAFFLRTVYLGVGRHFFAIPPQNLTELLMWVYIMGILNPISLCFTKLSIAFFLLSLTHRTRDRRFLWGMIGFLVIFMLFTFFSLILSCTPIQANWKFELRPPPVGTGTARCLDFPTFRAMAMTNTIINIITDVLFAVLPVPMIWTLQVNMRTKISLIFILSLGFFACGAGIVKAPLLFHFFDDIDVTGNRSWYYAWQIIEMNVGIIAATLPSLKPAFRWFLENAKALATGASRNRTAGSQGYSQGYKRQFSSSSLPNRGGNSYATAVGGSDAETPKRTRFMDPIEMELNELGPYQVTVAGDEKSVEGSGRESNVSSDAILHVDGDDSRRIVKTTKVTVVTTSSSG</sequence>
<dbReference type="STRING" id="1231657.A0A1Y1ZLT7"/>
<feature type="transmembrane region" description="Helical" evidence="7">
    <location>
        <begin position="138"/>
        <end position="159"/>
    </location>
</feature>
<evidence type="ECO:0000256" key="4">
    <source>
        <dbReference type="ARBA" id="ARBA00023136"/>
    </source>
</evidence>
<comment type="subcellular location">
    <subcellularLocation>
        <location evidence="1">Membrane</location>
        <topology evidence="1">Multi-pass membrane protein</topology>
    </subcellularLocation>
</comment>
<dbReference type="Pfam" id="PF20684">
    <property type="entry name" value="Fung_rhodopsin"/>
    <property type="match status" value="1"/>
</dbReference>